<keyword evidence="6" id="KW-0676">Redox-active center</keyword>
<dbReference type="PRINTS" id="PR00368">
    <property type="entry name" value="FADPNR"/>
</dbReference>
<evidence type="ECO:0000256" key="3">
    <source>
        <dbReference type="ARBA" id="ARBA00022630"/>
    </source>
</evidence>
<keyword evidence="9" id="KW-1185">Reference proteome</keyword>
<dbReference type="EMBL" id="BDGJ01000008">
    <property type="protein sequence ID" value="GAW91178.1"/>
    <property type="molecule type" value="Genomic_DNA"/>
</dbReference>
<dbReference type="PROSITE" id="PS50206">
    <property type="entry name" value="RHODANESE_3"/>
    <property type="match status" value="1"/>
</dbReference>
<reference evidence="9" key="1">
    <citation type="journal article" date="2017" name="Appl. Environ. Microbiol.">
        <title>Genomic analysis of Calderihabitans maritimus KKC1, a thermophilic hydrogenogenic carboxydotrophic bacterium isolated from marine sediment.</title>
        <authorList>
            <person name="Omae K."/>
            <person name="Yoneda Y."/>
            <person name="Fukuyama Y."/>
            <person name="Yoshida T."/>
            <person name="Sako Y."/>
        </authorList>
    </citation>
    <scope>NUCLEOTIDE SEQUENCE [LARGE SCALE GENOMIC DNA]</scope>
    <source>
        <strain evidence="9">KKC1</strain>
    </source>
</reference>
<evidence type="ECO:0000313" key="8">
    <source>
        <dbReference type="EMBL" id="GAW91178.1"/>
    </source>
</evidence>
<comment type="similarity">
    <text evidence="2">Belongs to the class-III pyridine nucleotide-disulfide oxidoreductase family.</text>
</comment>
<keyword evidence="5" id="KW-0560">Oxidoreductase</keyword>
<sequence length="544" mass="59122">MAAGAGAAAKARRTDEQARIIIFEKGPYVSFANCGLPYYVGHQIKERNELFLVTPERFRQRFNIDVRVNHEVTAINPEERKVEVVDHFTGNTFIETYDKLIIATGASPIKPPIEGVNLNNVYHLWTVPDADAVKAFIQQNKPQQAVVVGGGFIGLEAVENLLKYGIKVHLVEMLPQVMPAFDQEMTVPLVKHLRQLGVEIHLNDGVAKFLGTGEVNGVQLASGKIISAPLVILAVGVKPNTELAEKAGLAIGEKGGIVVDTRMRTSNPDIYAAGDVVEIYHLVSGKKVRIPLAGPANKQGRVAGANAAGGDLEFKGAYGTSIVKVGKLTAAKTGLNEREARDAGFDYQVSYTHSPDHAGYYPGAETMMVKVIFEKSTGRLLGGQIVGPKGVDKRIDVLATAIYSQLTVYDLEDLDLAYAPPYSSAKDPVIIAGMAAANILRGEVEVWTAADLAEALEKGEDLQLVDVRTPDEYREGHIPTAVNIPVDDLRKRIGELDPHRKTVLYCGIGYRSYLAYRVLKDKGFSDLGHLSGGYRSWSLTLPEK</sequence>
<evidence type="ECO:0000256" key="6">
    <source>
        <dbReference type="ARBA" id="ARBA00023284"/>
    </source>
</evidence>
<evidence type="ECO:0000256" key="5">
    <source>
        <dbReference type="ARBA" id="ARBA00023002"/>
    </source>
</evidence>
<dbReference type="Pfam" id="PF07992">
    <property type="entry name" value="Pyr_redox_2"/>
    <property type="match status" value="1"/>
</dbReference>
<dbReference type="SUPFAM" id="SSF52821">
    <property type="entry name" value="Rhodanese/Cell cycle control phosphatase"/>
    <property type="match status" value="1"/>
</dbReference>
<dbReference type="InterPro" id="IPR001763">
    <property type="entry name" value="Rhodanese-like_dom"/>
</dbReference>
<dbReference type="SMART" id="SM00450">
    <property type="entry name" value="RHOD"/>
    <property type="match status" value="1"/>
</dbReference>
<proteinExistence type="inferred from homology"/>
<keyword evidence="4" id="KW-0274">FAD</keyword>
<dbReference type="InterPro" id="IPR036188">
    <property type="entry name" value="FAD/NAD-bd_sf"/>
</dbReference>
<dbReference type="PANTHER" id="PTHR43429">
    <property type="entry name" value="PYRIDINE NUCLEOTIDE-DISULFIDE OXIDOREDUCTASE DOMAIN-CONTAINING"/>
    <property type="match status" value="1"/>
</dbReference>
<comment type="cofactor">
    <cofactor evidence="1">
        <name>FAD</name>
        <dbReference type="ChEBI" id="CHEBI:57692"/>
    </cofactor>
</comment>
<name>A0A1Z5HP17_9FIRM</name>
<dbReference type="InterPro" id="IPR016156">
    <property type="entry name" value="FAD/NAD-linked_Rdtase_dimer_sf"/>
</dbReference>
<dbReference type="PRINTS" id="PR00469">
    <property type="entry name" value="PNDRDTASEII"/>
</dbReference>
<dbReference type="Pfam" id="PF00581">
    <property type="entry name" value="Rhodanese"/>
    <property type="match status" value="1"/>
</dbReference>
<dbReference type="InterPro" id="IPR023753">
    <property type="entry name" value="FAD/NAD-binding_dom"/>
</dbReference>
<dbReference type="InterPro" id="IPR004099">
    <property type="entry name" value="Pyr_nucl-diS_OxRdtase_dimer"/>
</dbReference>
<dbReference type="Pfam" id="PF02852">
    <property type="entry name" value="Pyr_redox_dim"/>
    <property type="match status" value="1"/>
</dbReference>
<dbReference type="AlphaFoldDB" id="A0A1Z5HP17"/>
<dbReference type="Proteomes" id="UP000197032">
    <property type="component" value="Unassembled WGS sequence"/>
</dbReference>
<evidence type="ECO:0000259" key="7">
    <source>
        <dbReference type="PROSITE" id="PS50206"/>
    </source>
</evidence>
<feature type="domain" description="Rhodanese" evidence="7">
    <location>
        <begin position="458"/>
        <end position="542"/>
    </location>
</feature>
<evidence type="ECO:0000256" key="4">
    <source>
        <dbReference type="ARBA" id="ARBA00022827"/>
    </source>
</evidence>
<keyword evidence="3" id="KW-0285">Flavoprotein</keyword>
<evidence type="ECO:0000256" key="2">
    <source>
        <dbReference type="ARBA" id="ARBA00009130"/>
    </source>
</evidence>
<protein>
    <submittedName>
        <fullName evidence="8">FAD-dependent pyridine nucleotide-disulfide oxidoreductase</fullName>
    </submittedName>
</protein>
<dbReference type="Gene3D" id="3.40.250.10">
    <property type="entry name" value="Rhodanese-like domain"/>
    <property type="match status" value="1"/>
</dbReference>
<organism evidence="8 9">
    <name type="scientific">Calderihabitans maritimus</name>
    <dbReference type="NCBI Taxonomy" id="1246530"/>
    <lineage>
        <taxon>Bacteria</taxon>
        <taxon>Bacillati</taxon>
        <taxon>Bacillota</taxon>
        <taxon>Clostridia</taxon>
        <taxon>Neomoorellales</taxon>
        <taxon>Calderihabitantaceae</taxon>
        <taxon>Calderihabitans</taxon>
    </lineage>
</organism>
<comment type="caution">
    <text evidence="8">The sequence shown here is derived from an EMBL/GenBank/DDBJ whole genome shotgun (WGS) entry which is preliminary data.</text>
</comment>
<evidence type="ECO:0000313" key="9">
    <source>
        <dbReference type="Proteomes" id="UP000197032"/>
    </source>
</evidence>
<dbReference type="SUPFAM" id="SSF51905">
    <property type="entry name" value="FAD/NAD(P)-binding domain"/>
    <property type="match status" value="1"/>
</dbReference>
<evidence type="ECO:0000256" key="1">
    <source>
        <dbReference type="ARBA" id="ARBA00001974"/>
    </source>
</evidence>
<accession>A0A1Z5HP17</accession>
<dbReference type="PANTHER" id="PTHR43429:SF1">
    <property type="entry name" value="NAD(P)H SULFUR OXIDOREDUCTASE (COA-DEPENDENT)"/>
    <property type="match status" value="1"/>
</dbReference>
<dbReference type="Gene3D" id="3.50.50.60">
    <property type="entry name" value="FAD/NAD(P)-binding domain"/>
    <property type="match status" value="2"/>
</dbReference>
<dbReference type="InterPro" id="IPR050260">
    <property type="entry name" value="FAD-bd_OxRdtase"/>
</dbReference>
<dbReference type="SUPFAM" id="SSF55424">
    <property type="entry name" value="FAD/NAD-linked reductases, dimerisation (C-terminal) domain"/>
    <property type="match status" value="1"/>
</dbReference>
<dbReference type="GO" id="GO:0016491">
    <property type="term" value="F:oxidoreductase activity"/>
    <property type="evidence" value="ECO:0007669"/>
    <property type="project" value="UniProtKB-KW"/>
</dbReference>
<gene>
    <name evidence="8" type="ORF">KKC1_03400</name>
</gene>
<dbReference type="InterPro" id="IPR036873">
    <property type="entry name" value="Rhodanese-like_dom_sf"/>
</dbReference>